<gene>
    <name evidence="1" type="ORF">DYF97_04240</name>
</gene>
<evidence type="ECO:0000313" key="1">
    <source>
        <dbReference type="EMBL" id="EAL8416595.1"/>
    </source>
</evidence>
<dbReference type="Pfam" id="PF10117">
    <property type="entry name" value="McrBC"/>
    <property type="match status" value="1"/>
</dbReference>
<dbReference type="AlphaFoldDB" id="A0A5T1YKZ9"/>
<evidence type="ECO:0000313" key="2">
    <source>
        <dbReference type="Proteomes" id="UP000333665"/>
    </source>
</evidence>
<dbReference type="PANTHER" id="PTHR38733:SF1">
    <property type="entry name" value="TYPE IV METHYL-DIRECTED RESTRICTION ENZYME ECOKMCRBC"/>
    <property type="match status" value="1"/>
</dbReference>
<sequence length="449" mass="53195">MKKTTIIKTTDNSCIEIDQKSSRIQDFDLYFEDFIKNGNFFSFFNDDEKILSKNAKNPIISLRTIEENKRQITSGNYIGKISYNGLEIEINSRFGKKFLERMLNFANDVFVDDVSIYQDVKNESNISEFILFYIFVQKLEKSFLIGLPKNYQSKKYNDLRFKGNIDMVEFIKHNIPLKAKLATKTREQIEDVHIINVLYKALQVIEKKNSSFLKNVKHIKTYLVQNKSEHCFIKESLNKAFSSKALRNQNYQNYKELLKYAKMIIESENFTSKNKNDQKSYGFIINIAELFEIYISKLLRNKFEEYMLDSPKLEIYKNSFYKRYIIPDIVLSKDDNYIVFDTKYKKMTMEGKSQNGMGDLDRNDLFQIHTYMGYYQKIGKVLLGGLLYPMQNFNEEKCHSENSILSDEYQFIVDGIFLEDDQNSDKEITLEYIIQKEVQFIKRIKKLLK</sequence>
<name>A0A5T1YKZ9_CAMCO</name>
<organism evidence="1 2">
    <name type="scientific">Campylobacter coli</name>
    <dbReference type="NCBI Taxonomy" id="195"/>
    <lineage>
        <taxon>Bacteria</taxon>
        <taxon>Pseudomonadati</taxon>
        <taxon>Campylobacterota</taxon>
        <taxon>Epsilonproteobacteria</taxon>
        <taxon>Campylobacterales</taxon>
        <taxon>Campylobacteraceae</taxon>
        <taxon>Campylobacter</taxon>
    </lineage>
</organism>
<reference evidence="1 2" key="1">
    <citation type="submission" date="2018-08" db="EMBL/GenBank/DDBJ databases">
        <authorList>
            <consortium name="NARMS: The National Antimicrobial Resistance Monitoring System"/>
        </authorList>
    </citation>
    <scope>NUCLEOTIDE SEQUENCE [LARGE SCALE GENOMIC DNA]</scope>
    <source>
        <strain evidence="1 2">FSIS11812579</strain>
    </source>
</reference>
<accession>A0A5T1YKZ9</accession>
<dbReference type="Proteomes" id="UP000333665">
    <property type="component" value="Unassembled WGS sequence"/>
</dbReference>
<comment type="caution">
    <text evidence="1">The sequence shown here is derived from an EMBL/GenBank/DDBJ whole genome shotgun (WGS) entry which is preliminary data.</text>
</comment>
<dbReference type="PANTHER" id="PTHR38733">
    <property type="entry name" value="PROTEIN MCRC"/>
    <property type="match status" value="1"/>
</dbReference>
<dbReference type="EMBL" id="AACRQU010000007">
    <property type="protein sequence ID" value="EAL8416595.1"/>
    <property type="molecule type" value="Genomic_DNA"/>
</dbReference>
<evidence type="ECO:0008006" key="3">
    <source>
        <dbReference type="Google" id="ProtNLM"/>
    </source>
</evidence>
<protein>
    <recommendedName>
        <fullName evidence="3">Restriction endonuclease</fullName>
    </recommendedName>
</protein>
<dbReference type="InterPro" id="IPR019292">
    <property type="entry name" value="McrC"/>
</dbReference>
<proteinExistence type="predicted"/>